<evidence type="ECO:0000259" key="2">
    <source>
        <dbReference type="Pfam" id="PF12172"/>
    </source>
</evidence>
<dbReference type="Proteomes" id="UP000199645">
    <property type="component" value="Unassembled WGS sequence"/>
</dbReference>
<protein>
    <recommendedName>
        <fullName evidence="6">MaoC like domain-containing protein</fullName>
    </recommendedName>
</protein>
<dbReference type="Pfam" id="PF13452">
    <property type="entry name" value="FAS1_DH_region"/>
    <property type="match status" value="1"/>
</dbReference>
<dbReference type="AlphaFoldDB" id="A0A1I2A2M2"/>
<evidence type="ECO:0008006" key="6">
    <source>
        <dbReference type="Google" id="ProtNLM"/>
    </source>
</evidence>
<dbReference type="InterPro" id="IPR029069">
    <property type="entry name" value="HotDog_dom_sf"/>
</dbReference>
<dbReference type="Gene3D" id="3.10.129.10">
    <property type="entry name" value="Hotdog Thioesterase"/>
    <property type="match status" value="2"/>
</dbReference>
<feature type="domain" description="ChsH2 rubredoxin-like zinc ribbon" evidence="2">
    <location>
        <begin position="187"/>
        <end position="222"/>
    </location>
</feature>
<evidence type="ECO:0000259" key="1">
    <source>
        <dbReference type="Pfam" id="PF01796"/>
    </source>
</evidence>
<proteinExistence type="predicted"/>
<evidence type="ECO:0000313" key="5">
    <source>
        <dbReference type="Proteomes" id="UP000199645"/>
    </source>
</evidence>
<evidence type="ECO:0000259" key="3">
    <source>
        <dbReference type="Pfam" id="PF13452"/>
    </source>
</evidence>
<dbReference type="InterPro" id="IPR012340">
    <property type="entry name" value="NA-bd_OB-fold"/>
</dbReference>
<feature type="domain" description="ChsH2 C-terminal OB-fold" evidence="1">
    <location>
        <begin position="227"/>
        <end position="284"/>
    </location>
</feature>
<dbReference type="SUPFAM" id="SSF54637">
    <property type="entry name" value="Thioesterase/thiol ester dehydrase-isomerase"/>
    <property type="match status" value="2"/>
</dbReference>
<gene>
    <name evidence="4" type="ORF">SAMN05421541_101474</name>
</gene>
<organism evidence="4 5">
    <name type="scientific">Actinoplanes philippinensis</name>
    <dbReference type="NCBI Taxonomy" id="35752"/>
    <lineage>
        <taxon>Bacteria</taxon>
        <taxon>Bacillati</taxon>
        <taxon>Actinomycetota</taxon>
        <taxon>Actinomycetes</taxon>
        <taxon>Micromonosporales</taxon>
        <taxon>Micromonosporaceae</taxon>
        <taxon>Actinoplanes</taxon>
    </lineage>
</organism>
<dbReference type="InterPro" id="IPR039569">
    <property type="entry name" value="FAS1-like_DH_region"/>
</dbReference>
<dbReference type="OrthoDB" id="4275032at2"/>
<accession>A0A1I2A2M2</accession>
<dbReference type="STRING" id="35752.SAMN05421541_101474"/>
<dbReference type="SUPFAM" id="SSF50249">
    <property type="entry name" value="Nucleic acid-binding proteins"/>
    <property type="match status" value="1"/>
</dbReference>
<sequence length="410" mass="44485">MTAESTPAAAELRAAADELRRAGETAAKPGRDPVNLPMIRSWLEAMGDANPAYERDGTAPPAMIQVWTMRGLAPPSTGDPLQAMSDLCERSGLVGVVATDSAQTYHRYLRAGEEVTVRSRLESVDGPKRTALGEGWFITTATRWLVGDEPVAEMTFRILRYRPEPRPETPPAAPIQPVITADNSFFWAGVEAGELRIQRCGECGARRHPPGPACPACGSLKPEHIVATGAGTIHSWTVHHHPPVPGRRAPYTVALVDLEEGPRMVAEYRGPRPAIGDPVRVAFDSGLPVWRPDVPTLDPWELHVTPTMIISTALATRDFQNVHHDRDAAVRLGGRDIFVNILTTTGLVQRFVTDRLGPAVTIKSIKIRLGTPCHAYDTLTFTGQVFGDRVDVVGRTAAGVHVTGAVEVRR</sequence>
<keyword evidence="5" id="KW-1185">Reference proteome</keyword>
<dbReference type="EMBL" id="FONV01000001">
    <property type="protein sequence ID" value="SFE38255.1"/>
    <property type="molecule type" value="Genomic_DNA"/>
</dbReference>
<dbReference type="Pfam" id="PF12172">
    <property type="entry name" value="zf-ChsH2"/>
    <property type="match status" value="1"/>
</dbReference>
<name>A0A1I2A2M2_9ACTN</name>
<dbReference type="PANTHER" id="PTHR34075">
    <property type="entry name" value="BLR3430 PROTEIN"/>
    <property type="match status" value="1"/>
</dbReference>
<feature type="domain" description="FAS1-like dehydratase" evidence="3">
    <location>
        <begin position="28"/>
        <end position="154"/>
    </location>
</feature>
<dbReference type="Gene3D" id="6.10.30.10">
    <property type="match status" value="1"/>
</dbReference>
<reference evidence="4 5" key="1">
    <citation type="submission" date="2016-10" db="EMBL/GenBank/DDBJ databases">
        <authorList>
            <person name="de Groot N.N."/>
        </authorList>
    </citation>
    <scope>NUCLEOTIDE SEQUENCE [LARGE SCALE GENOMIC DNA]</scope>
    <source>
        <strain evidence="4 5">DSM 43019</strain>
    </source>
</reference>
<dbReference type="PANTHER" id="PTHR34075:SF5">
    <property type="entry name" value="BLR3430 PROTEIN"/>
    <property type="match status" value="1"/>
</dbReference>
<dbReference type="InterPro" id="IPR002878">
    <property type="entry name" value="ChsH2_C"/>
</dbReference>
<dbReference type="InterPro" id="IPR022002">
    <property type="entry name" value="ChsH2_Znr"/>
</dbReference>
<evidence type="ECO:0000313" key="4">
    <source>
        <dbReference type="EMBL" id="SFE38255.1"/>
    </source>
</evidence>
<dbReference type="InterPro" id="IPR052513">
    <property type="entry name" value="Thioester_dehydratase-like"/>
</dbReference>
<dbReference type="Pfam" id="PF01796">
    <property type="entry name" value="OB_ChsH2_C"/>
    <property type="match status" value="1"/>
</dbReference>